<evidence type="ECO:0000256" key="1">
    <source>
        <dbReference type="SAM" id="MobiDB-lite"/>
    </source>
</evidence>
<feature type="compositionally biased region" description="Polar residues" evidence="1">
    <location>
        <begin position="108"/>
        <end position="132"/>
    </location>
</feature>
<feature type="compositionally biased region" description="Polar residues" evidence="1">
    <location>
        <begin position="79"/>
        <end position="95"/>
    </location>
</feature>
<dbReference type="Proteomes" id="UP000683360">
    <property type="component" value="Unassembled WGS sequence"/>
</dbReference>
<reference evidence="2" key="1">
    <citation type="submission" date="2021-03" db="EMBL/GenBank/DDBJ databases">
        <authorList>
            <person name="Bekaert M."/>
        </authorList>
    </citation>
    <scope>NUCLEOTIDE SEQUENCE</scope>
</reference>
<keyword evidence="3" id="KW-1185">Reference proteome</keyword>
<dbReference type="AlphaFoldDB" id="A0A8S3Q8M4"/>
<evidence type="ECO:0000313" key="3">
    <source>
        <dbReference type="Proteomes" id="UP000683360"/>
    </source>
</evidence>
<comment type="caution">
    <text evidence="2">The sequence shown here is derived from an EMBL/GenBank/DDBJ whole genome shotgun (WGS) entry which is preliminary data.</text>
</comment>
<feature type="region of interest" description="Disordered" evidence="1">
    <location>
        <begin position="162"/>
        <end position="207"/>
    </location>
</feature>
<evidence type="ECO:0000313" key="2">
    <source>
        <dbReference type="EMBL" id="CAG2193278.1"/>
    </source>
</evidence>
<proteinExistence type="predicted"/>
<accession>A0A8S3Q8M4</accession>
<gene>
    <name evidence="2" type="ORF">MEDL_8396</name>
</gene>
<organism evidence="2 3">
    <name type="scientific">Mytilus edulis</name>
    <name type="common">Blue mussel</name>
    <dbReference type="NCBI Taxonomy" id="6550"/>
    <lineage>
        <taxon>Eukaryota</taxon>
        <taxon>Metazoa</taxon>
        <taxon>Spiralia</taxon>
        <taxon>Lophotrochozoa</taxon>
        <taxon>Mollusca</taxon>
        <taxon>Bivalvia</taxon>
        <taxon>Autobranchia</taxon>
        <taxon>Pteriomorphia</taxon>
        <taxon>Mytilida</taxon>
        <taxon>Mytiloidea</taxon>
        <taxon>Mytilidae</taxon>
        <taxon>Mytilinae</taxon>
        <taxon>Mytilus</taxon>
    </lineage>
</organism>
<feature type="region of interest" description="Disordered" evidence="1">
    <location>
        <begin position="78"/>
        <end position="136"/>
    </location>
</feature>
<dbReference type="EMBL" id="CAJPWZ010000459">
    <property type="protein sequence ID" value="CAG2193278.1"/>
    <property type="molecule type" value="Genomic_DNA"/>
</dbReference>
<protein>
    <submittedName>
        <fullName evidence="2">Uncharacterized protein</fullName>
    </submittedName>
</protein>
<name>A0A8S3Q8M4_MYTED</name>
<sequence length="243" mass="27921">MDKTKCINILYLIRSIFSTTNLIHHIRSITSITIPLYYHYNHFNQAYIPHHGQPPQLFTGVHTQARTIPDITHGYRSHPNASHSQTFQNRTTNKGNPVLRSNHPPQAYHQQQRTPHPNIMSTATPSAQQHPKSCSKPRQCYTTDYTLLHPIVHDQTRHVMSSSTSEKPVHRTNHNGSNNKRSIHRTGVSDKNANKMGHLSFPPKDDNITAEEKNHLFQEMSLNEQPSDQLLQEELLLTERISE</sequence>
<dbReference type="OrthoDB" id="10474905at2759"/>